<dbReference type="Proteomes" id="UP000789570">
    <property type="component" value="Unassembled WGS sequence"/>
</dbReference>
<feature type="compositionally biased region" description="Polar residues" evidence="1">
    <location>
        <begin position="1"/>
        <end position="15"/>
    </location>
</feature>
<keyword evidence="3" id="KW-1185">Reference proteome</keyword>
<sequence length="82" mass="9561">MSQTPPEQISENFSAKCTPKIHATPTTLPPPRNYTSEYLFKIWQEHQYSPTRQSIKQDPNKRVQGKQVKSKQEETSEEQVDQ</sequence>
<evidence type="ECO:0000313" key="3">
    <source>
        <dbReference type="Proteomes" id="UP000789570"/>
    </source>
</evidence>
<dbReference type="AlphaFoldDB" id="A0A9N9F3D1"/>
<protein>
    <submittedName>
        <fullName evidence="2">6065_t:CDS:1</fullName>
    </submittedName>
</protein>
<gene>
    <name evidence="2" type="ORF">FCALED_LOCUS3996</name>
</gene>
<proteinExistence type="predicted"/>
<feature type="region of interest" description="Disordered" evidence="1">
    <location>
        <begin position="49"/>
        <end position="82"/>
    </location>
</feature>
<dbReference type="EMBL" id="CAJVPQ010000740">
    <property type="protein sequence ID" value="CAG8506962.1"/>
    <property type="molecule type" value="Genomic_DNA"/>
</dbReference>
<accession>A0A9N9F3D1</accession>
<comment type="caution">
    <text evidence="2">The sequence shown here is derived from an EMBL/GenBank/DDBJ whole genome shotgun (WGS) entry which is preliminary data.</text>
</comment>
<evidence type="ECO:0000256" key="1">
    <source>
        <dbReference type="SAM" id="MobiDB-lite"/>
    </source>
</evidence>
<evidence type="ECO:0000313" key="2">
    <source>
        <dbReference type="EMBL" id="CAG8506962.1"/>
    </source>
</evidence>
<reference evidence="2" key="1">
    <citation type="submission" date="2021-06" db="EMBL/GenBank/DDBJ databases">
        <authorList>
            <person name="Kallberg Y."/>
            <person name="Tangrot J."/>
            <person name="Rosling A."/>
        </authorList>
    </citation>
    <scope>NUCLEOTIDE SEQUENCE</scope>
    <source>
        <strain evidence="2">UK204</strain>
    </source>
</reference>
<name>A0A9N9F3D1_9GLOM</name>
<feature type="region of interest" description="Disordered" evidence="1">
    <location>
        <begin position="1"/>
        <end position="33"/>
    </location>
</feature>
<organism evidence="2 3">
    <name type="scientific">Funneliformis caledonium</name>
    <dbReference type="NCBI Taxonomy" id="1117310"/>
    <lineage>
        <taxon>Eukaryota</taxon>
        <taxon>Fungi</taxon>
        <taxon>Fungi incertae sedis</taxon>
        <taxon>Mucoromycota</taxon>
        <taxon>Glomeromycotina</taxon>
        <taxon>Glomeromycetes</taxon>
        <taxon>Glomerales</taxon>
        <taxon>Glomeraceae</taxon>
        <taxon>Funneliformis</taxon>
    </lineage>
</organism>